<dbReference type="InterPro" id="IPR017243">
    <property type="entry name" value="Bloc1s5"/>
</dbReference>
<dbReference type="GO" id="GO:0031083">
    <property type="term" value="C:BLOC-1 complex"/>
    <property type="evidence" value="ECO:0007669"/>
    <property type="project" value="InterPro"/>
</dbReference>
<feature type="transmembrane region" description="Helical" evidence="8">
    <location>
        <begin position="443"/>
        <end position="466"/>
    </location>
</feature>
<dbReference type="Pfam" id="PF14942">
    <property type="entry name" value="Muted"/>
    <property type="match status" value="1"/>
</dbReference>
<dbReference type="GO" id="GO:0030133">
    <property type="term" value="C:transport vesicle"/>
    <property type="evidence" value="ECO:0007669"/>
    <property type="project" value="InterPro"/>
</dbReference>
<gene>
    <name evidence="9" type="primary">TMEM199</name>
    <name evidence="9" type="ORF">Bhyg_06204</name>
</gene>
<accession>A0A9Q0N0D6</accession>
<comment type="subcellular location">
    <subcellularLocation>
        <location evidence="1">Endoplasmic reticulum membrane</location>
        <topology evidence="1">Multi-pass membrane protein</topology>
    </subcellularLocation>
</comment>
<name>A0A9Q0N0D6_9DIPT</name>
<dbReference type="PANTHER" id="PTHR31394:SF1">
    <property type="entry name" value="TRANSMEMBRANE PROTEIN 199"/>
    <property type="match status" value="1"/>
</dbReference>
<sequence>MLKHRNRHIRRTIKISVGCVTCQKSPDFFAKSICDENVKSNRERYSAILQQKKIKTLPISTNSIEQFVDIGEIYTRLFDNRPFLTGEIVNFVKEFEEKRQDREIEGLFTALQNTIENRDSSVEKFRLASEVHLSDIKTNLDSVKSVLDSVLEDNPTEDLNKTLEENRAKRQIEWQLFVDDMAHSEKNSKMSKVSIKDPSIKLKPSEKLIEFIVTLRDEIELPENLWKIIENQGGKSGQITTEEVAKPTFSKDEINVLNDLPKIESEEFSLNGLSLDFDDSGEESDEDIVSLNSKPASKSQILKQKRLQKEKQRARLTINLNDVKWLNKKLTEKRNVDADFDVYLNELLSGSRLMLPKNEILERNPELEARCVRLRLEQEARVYNAMTKNVDSSRTKLPEDTISYQIKQINRQLIAVAQFIFSIAAGFAFGFIGVELIVGNLDFGFRLMLGIFCALIIALAEIYFLAKKLNEDYDMSLPPKVNVNVTQSVINETGGKEHFE</sequence>
<protein>
    <recommendedName>
        <fullName evidence="3">Biogenesis of lysosome-related organelles complex 1 subunit 5</fullName>
    </recommendedName>
</protein>
<organism evidence="9 10">
    <name type="scientific">Pseudolycoriella hygida</name>
    <dbReference type="NCBI Taxonomy" id="35572"/>
    <lineage>
        <taxon>Eukaryota</taxon>
        <taxon>Metazoa</taxon>
        <taxon>Ecdysozoa</taxon>
        <taxon>Arthropoda</taxon>
        <taxon>Hexapoda</taxon>
        <taxon>Insecta</taxon>
        <taxon>Pterygota</taxon>
        <taxon>Neoptera</taxon>
        <taxon>Endopterygota</taxon>
        <taxon>Diptera</taxon>
        <taxon>Nematocera</taxon>
        <taxon>Sciaroidea</taxon>
        <taxon>Sciaridae</taxon>
        <taxon>Pseudolycoriella</taxon>
    </lineage>
</organism>
<dbReference type="Proteomes" id="UP001151699">
    <property type="component" value="Chromosome B"/>
</dbReference>
<proteinExistence type="inferred from homology"/>
<evidence type="ECO:0000256" key="2">
    <source>
        <dbReference type="ARBA" id="ARBA00010754"/>
    </source>
</evidence>
<dbReference type="EMBL" id="WJQU01000002">
    <property type="protein sequence ID" value="KAJ6641269.1"/>
    <property type="molecule type" value="Genomic_DNA"/>
</dbReference>
<reference evidence="9" key="1">
    <citation type="submission" date="2022-07" db="EMBL/GenBank/DDBJ databases">
        <authorList>
            <person name="Trinca V."/>
            <person name="Uliana J.V.C."/>
            <person name="Torres T.T."/>
            <person name="Ward R.J."/>
            <person name="Monesi N."/>
        </authorList>
    </citation>
    <scope>NUCLEOTIDE SEQUENCE</scope>
    <source>
        <strain evidence="9">HSMRA1968</strain>
        <tissue evidence="9">Whole embryos</tissue>
    </source>
</reference>
<keyword evidence="6 8" id="KW-1133">Transmembrane helix</keyword>
<evidence type="ECO:0000256" key="3">
    <source>
        <dbReference type="ARBA" id="ARBA00019580"/>
    </source>
</evidence>
<dbReference type="InterPro" id="IPR021013">
    <property type="entry name" value="ATPase_Vma12"/>
</dbReference>
<keyword evidence="4 8" id="KW-0812">Transmembrane</keyword>
<comment type="caution">
    <text evidence="9">The sequence shown here is derived from an EMBL/GenBank/DDBJ whole genome shotgun (WGS) entry which is preliminary data.</text>
</comment>
<keyword evidence="5" id="KW-0256">Endoplasmic reticulum</keyword>
<comment type="similarity">
    <text evidence="2">Belongs to the BLOC1S5 family.</text>
</comment>
<keyword evidence="7 8" id="KW-0472">Membrane</keyword>
<evidence type="ECO:0000256" key="6">
    <source>
        <dbReference type="ARBA" id="ARBA00022989"/>
    </source>
</evidence>
<feature type="transmembrane region" description="Helical" evidence="8">
    <location>
        <begin position="413"/>
        <end position="437"/>
    </location>
</feature>
<dbReference type="GO" id="GO:0070072">
    <property type="term" value="P:vacuolar proton-transporting V-type ATPase complex assembly"/>
    <property type="evidence" value="ECO:0007669"/>
    <property type="project" value="InterPro"/>
</dbReference>
<evidence type="ECO:0000256" key="4">
    <source>
        <dbReference type="ARBA" id="ARBA00022692"/>
    </source>
</evidence>
<dbReference type="Pfam" id="PF11712">
    <property type="entry name" value="Vma12"/>
    <property type="match status" value="1"/>
</dbReference>
<evidence type="ECO:0000256" key="1">
    <source>
        <dbReference type="ARBA" id="ARBA00004477"/>
    </source>
</evidence>
<evidence type="ECO:0000256" key="7">
    <source>
        <dbReference type="ARBA" id="ARBA00023136"/>
    </source>
</evidence>
<dbReference type="OrthoDB" id="19981at2759"/>
<evidence type="ECO:0000313" key="9">
    <source>
        <dbReference type="EMBL" id="KAJ6641269.1"/>
    </source>
</evidence>
<evidence type="ECO:0000313" key="10">
    <source>
        <dbReference type="Proteomes" id="UP001151699"/>
    </source>
</evidence>
<dbReference type="GO" id="GO:0005789">
    <property type="term" value="C:endoplasmic reticulum membrane"/>
    <property type="evidence" value="ECO:0007669"/>
    <property type="project" value="UniProtKB-SubCell"/>
</dbReference>
<dbReference type="PANTHER" id="PTHR31394">
    <property type="entry name" value="TRANSMEMBRANE PROTEIN 199"/>
    <property type="match status" value="1"/>
</dbReference>
<dbReference type="AlphaFoldDB" id="A0A9Q0N0D6"/>
<keyword evidence="10" id="KW-1185">Reference proteome</keyword>
<evidence type="ECO:0000256" key="5">
    <source>
        <dbReference type="ARBA" id="ARBA00022824"/>
    </source>
</evidence>
<evidence type="ECO:0000256" key="8">
    <source>
        <dbReference type="SAM" id="Phobius"/>
    </source>
</evidence>